<dbReference type="OrthoDB" id="1817605at2"/>
<dbReference type="SUPFAM" id="SSF54001">
    <property type="entry name" value="Cysteine proteinases"/>
    <property type="match status" value="1"/>
</dbReference>
<keyword evidence="4" id="KW-1185">Reference proteome</keyword>
<dbReference type="Proteomes" id="UP000266301">
    <property type="component" value="Chromosome"/>
</dbReference>
<dbReference type="InterPro" id="IPR038765">
    <property type="entry name" value="Papain-like_cys_pep_sf"/>
</dbReference>
<feature type="transmembrane region" description="Helical" evidence="1">
    <location>
        <begin position="86"/>
        <end position="105"/>
    </location>
</feature>
<keyword evidence="1" id="KW-0812">Transmembrane</keyword>
<proteinExistence type="predicted"/>
<dbReference type="InterPro" id="IPR002931">
    <property type="entry name" value="Transglutaminase-like"/>
</dbReference>
<dbReference type="PANTHER" id="PTHR33490:SF3">
    <property type="entry name" value="CONSERVED INTEGRAL MEMBRANE PROTEIN"/>
    <property type="match status" value="1"/>
</dbReference>
<name>A0A386H6W2_9CLOT</name>
<gene>
    <name evidence="3" type="ORF">D4Z93_04060</name>
</gene>
<dbReference type="Gene3D" id="3.10.620.30">
    <property type="match status" value="1"/>
</dbReference>
<dbReference type="PANTHER" id="PTHR33490">
    <property type="entry name" value="BLR5614 PROTEIN-RELATED"/>
    <property type="match status" value="1"/>
</dbReference>
<feature type="transmembrane region" description="Helical" evidence="1">
    <location>
        <begin position="38"/>
        <end position="55"/>
    </location>
</feature>
<dbReference type="KEGG" id="cfer:D4Z93_04060"/>
<evidence type="ECO:0000259" key="2">
    <source>
        <dbReference type="SMART" id="SM00460"/>
    </source>
</evidence>
<evidence type="ECO:0000313" key="4">
    <source>
        <dbReference type="Proteomes" id="UP000266301"/>
    </source>
</evidence>
<protein>
    <submittedName>
        <fullName evidence="3">Transglutaminase domain-containing protein</fullName>
    </submittedName>
</protein>
<dbReference type="SMART" id="SM00460">
    <property type="entry name" value="TGc"/>
    <property type="match status" value="1"/>
</dbReference>
<feature type="transmembrane region" description="Helical" evidence="1">
    <location>
        <begin position="148"/>
        <end position="167"/>
    </location>
</feature>
<reference evidence="3 4" key="1">
    <citation type="journal article" date="2019" name="Int. J. Syst. Evol. Microbiol.">
        <title>Clostridium fermenticellae sp. nov., isolated from the mud in a fermentation cellar for the production of the Chinese liquor, baijiu.</title>
        <authorList>
            <person name="Xu P.X."/>
            <person name="Chai L.J."/>
            <person name="Qiu T."/>
            <person name="Zhang X.J."/>
            <person name="Lu Z.M."/>
            <person name="Xiao C."/>
            <person name="Wang S.T."/>
            <person name="Shen C.H."/>
            <person name="Shi J.S."/>
            <person name="Xu Z.H."/>
        </authorList>
    </citation>
    <scope>NUCLEOTIDE SEQUENCE [LARGE SCALE GENOMIC DNA]</scope>
    <source>
        <strain evidence="3 4">JN500901</strain>
    </source>
</reference>
<dbReference type="RefSeq" id="WP_119974221.1">
    <property type="nucleotide sequence ID" value="NZ_CP032416.1"/>
</dbReference>
<sequence length="394" mass="45581">MKTNPITIMLFLIFFYPLIKGFLFKFSSRDFKGDIDSINRNISFLVAIFLGVYSGKKIFIEHQYGVYMNIYKFIPDKFTNYINNNIIIVYSVLIPIIIFLIYKIIKLLLNLINYTISYPILDTVDKFLKTRGNFFNRIAGTMFQIPKAICYVIFIVFIINITSIFNISEKLNRYAETSRPYNYICREIVIPVMNSTVAKKLPNIIDNSFKVVIKNPDSTDSEESTTQNFVNKGNTIAYYNGVTLDQGVKSNDEIDQFSRQITKNYSGTREKAKIIYDWVGSNISYDHEKANSVLNNNFNVSSGAIPAFNTRKGICFDYSCLYVAMARANNIKVRLVIGEGFNGVSWVSHAWNQVYIPEENKWINIDTTFYNGGNYFDNRRFNLDHRSSQIIGEW</sequence>
<dbReference type="AlphaFoldDB" id="A0A386H6W2"/>
<dbReference type="Pfam" id="PF01841">
    <property type="entry name" value="Transglut_core"/>
    <property type="match status" value="1"/>
</dbReference>
<feature type="transmembrane region" description="Helical" evidence="1">
    <location>
        <begin position="6"/>
        <end position="26"/>
    </location>
</feature>
<feature type="domain" description="Transglutaminase-like" evidence="2">
    <location>
        <begin position="307"/>
        <end position="369"/>
    </location>
</feature>
<keyword evidence="1" id="KW-1133">Transmembrane helix</keyword>
<evidence type="ECO:0000313" key="3">
    <source>
        <dbReference type="EMBL" id="AYD41416.1"/>
    </source>
</evidence>
<keyword evidence="1" id="KW-0472">Membrane</keyword>
<evidence type="ECO:0000256" key="1">
    <source>
        <dbReference type="SAM" id="Phobius"/>
    </source>
</evidence>
<accession>A0A386H6W2</accession>
<organism evidence="3 4">
    <name type="scientific">Clostridium fermenticellae</name>
    <dbReference type="NCBI Taxonomy" id="2068654"/>
    <lineage>
        <taxon>Bacteria</taxon>
        <taxon>Bacillati</taxon>
        <taxon>Bacillota</taxon>
        <taxon>Clostridia</taxon>
        <taxon>Eubacteriales</taxon>
        <taxon>Clostridiaceae</taxon>
        <taxon>Clostridium</taxon>
    </lineage>
</organism>
<dbReference type="EMBL" id="CP032416">
    <property type="protein sequence ID" value="AYD41416.1"/>
    <property type="molecule type" value="Genomic_DNA"/>
</dbReference>